<dbReference type="InterPro" id="IPR010104">
    <property type="entry name" value="TonB_rcpt_bac"/>
</dbReference>
<comment type="similarity">
    <text evidence="5">Belongs to the TonB-dependent receptor family.</text>
</comment>
<evidence type="ECO:0000256" key="3">
    <source>
        <dbReference type="ARBA" id="ARBA00023136"/>
    </source>
</evidence>
<protein>
    <submittedName>
        <fullName evidence="9">TonB-dependent receptor</fullName>
    </submittedName>
</protein>
<dbReference type="PROSITE" id="PS00430">
    <property type="entry name" value="TONB_DEPENDENT_REC_1"/>
    <property type="match status" value="1"/>
</dbReference>
<dbReference type="InterPro" id="IPR010916">
    <property type="entry name" value="TonB_box_CS"/>
</dbReference>
<feature type="domain" description="TonB-dependent receptor-like beta-barrel" evidence="7">
    <location>
        <begin position="459"/>
        <end position="1023"/>
    </location>
</feature>
<evidence type="ECO:0000256" key="1">
    <source>
        <dbReference type="ARBA" id="ARBA00004442"/>
    </source>
</evidence>
<keyword evidence="3 5" id="KW-0472">Membrane</keyword>
<name>A0ABV0B2Z6_9SPHN</name>
<reference evidence="9 10" key="1">
    <citation type="submission" date="2024-05" db="EMBL/GenBank/DDBJ databases">
        <title>Sphingomonas sp. HF-S3 16S ribosomal RNA gene Genome sequencing and assembly.</title>
        <authorList>
            <person name="Lee H."/>
        </authorList>
    </citation>
    <scope>NUCLEOTIDE SEQUENCE [LARGE SCALE GENOMIC DNA]</scope>
    <source>
        <strain evidence="9 10">HF-S3</strain>
    </source>
</reference>
<evidence type="ECO:0000256" key="6">
    <source>
        <dbReference type="SAM" id="SignalP"/>
    </source>
</evidence>
<feature type="domain" description="TonB-dependent receptor plug" evidence="8">
    <location>
        <begin position="63"/>
        <end position="174"/>
    </location>
</feature>
<proteinExistence type="inferred from homology"/>
<dbReference type="EMBL" id="JBDIZK010000001">
    <property type="protein sequence ID" value="MEN3745974.1"/>
    <property type="molecule type" value="Genomic_DNA"/>
</dbReference>
<dbReference type="PANTHER" id="PTHR40980:SF3">
    <property type="entry name" value="TONB-DEPENDENT RECEPTOR-LIKE BETA-BARREL DOMAIN-CONTAINING PROTEIN"/>
    <property type="match status" value="1"/>
</dbReference>
<keyword evidence="4" id="KW-0998">Cell outer membrane</keyword>
<comment type="subcellular location">
    <subcellularLocation>
        <location evidence="1 5">Cell outer membrane</location>
    </subcellularLocation>
</comment>
<evidence type="ECO:0000256" key="4">
    <source>
        <dbReference type="ARBA" id="ARBA00023237"/>
    </source>
</evidence>
<dbReference type="SUPFAM" id="SSF56935">
    <property type="entry name" value="Porins"/>
    <property type="match status" value="1"/>
</dbReference>
<evidence type="ECO:0000256" key="5">
    <source>
        <dbReference type="RuleBase" id="RU003357"/>
    </source>
</evidence>
<accession>A0ABV0B2Z6</accession>
<dbReference type="Pfam" id="PF00593">
    <property type="entry name" value="TonB_dep_Rec_b-barrel"/>
    <property type="match status" value="1"/>
</dbReference>
<comment type="caution">
    <text evidence="9">The sequence shown here is derived from an EMBL/GenBank/DDBJ whole genome shotgun (WGS) entry which is preliminary data.</text>
</comment>
<dbReference type="PANTHER" id="PTHR40980">
    <property type="entry name" value="PLUG DOMAIN-CONTAINING PROTEIN"/>
    <property type="match status" value="1"/>
</dbReference>
<keyword evidence="9" id="KW-0675">Receptor</keyword>
<keyword evidence="2 6" id="KW-0732">Signal</keyword>
<dbReference type="InterPro" id="IPR012910">
    <property type="entry name" value="Plug_dom"/>
</dbReference>
<evidence type="ECO:0000313" key="9">
    <source>
        <dbReference type="EMBL" id="MEN3745974.1"/>
    </source>
</evidence>
<evidence type="ECO:0000259" key="7">
    <source>
        <dbReference type="Pfam" id="PF00593"/>
    </source>
</evidence>
<dbReference type="Pfam" id="PF07715">
    <property type="entry name" value="Plug"/>
    <property type="match status" value="1"/>
</dbReference>
<dbReference type="Proteomes" id="UP001427805">
    <property type="component" value="Unassembled WGS sequence"/>
</dbReference>
<evidence type="ECO:0000256" key="2">
    <source>
        <dbReference type="ARBA" id="ARBA00022729"/>
    </source>
</evidence>
<dbReference type="Gene3D" id="2.170.130.10">
    <property type="entry name" value="TonB-dependent receptor, plug domain"/>
    <property type="match status" value="1"/>
</dbReference>
<gene>
    <name evidence="9" type="ORF">TPR58_02255</name>
</gene>
<dbReference type="InterPro" id="IPR036942">
    <property type="entry name" value="Beta-barrel_TonB_sf"/>
</dbReference>
<dbReference type="NCBIfam" id="TIGR01782">
    <property type="entry name" value="TonB-Xanth-Caul"/>
    <property type="match status" value="1"/>
</dbReference>
<feature type="signal peptide" evidence="6">
    <location>
        <begin position="1"/>
        <end position="34"/>
    </location>
</feature>
<dbReference type="InterPro" id="IPR000531">
    <property type="entry name" value="Beta-barrel_TonB"/>
</dbReference>
<organism evidence="9 10">
    <name type="scientific">Sphingomonas rustica</name>
    <dbReference type="NCBI Taxonomy" id="3103142"/>
    <lineage>
        <taxon>Bacteria</taxon>
        <taxon>Pseudomonadati</taxon>
        <taxon>Pseudomonadota</taxon>
        <taxon>Alphaproteobacteria</taxon>
        <taxon>Sphingomonadales</taxon>
        <taxon>Sphingomonadaceae</taxon>
        <taxon>Sphingomonas</taxon>
    </lineage>
</organism>
<feature type="chain" id="PRO_5046277254" evidence="6">
    <location>
        <begin position="35"/>
        <end position="1073"/>
    </location>
</feature>
<evidence type="ECO:0000313" key="10">
    <source>
        <dbReference type="Proteomes" id="UP001427805"/>
    </source>
</evidence>
<dbReference type="InterPro" id="IPR037066">
    <property type="entry name" value="Plug_dom_sf"/>
</dbReference>
<dbReference type="RefSeq" id="WP_346244971.1">
    <property type="nucleotide sequence ID" value="NZ_JBDIZK010000001.1"/>
</dbReference>
<dbReference type="Gene3D" id="2.40.170.20">
    <property type="entry name" value="TonB-dependent receptor, beta-barrel domain"/>
    <property type="match status" value="1"/>
</dbReference>
<keyword evidence="10" id="KW-1185">Reference proteome</keyword>
<keyword evidence="5" id="KW-0798">TonB box</keyword>
<evidence type="ECO:0000259" key="8">
    <source>
        <dbReference type="Pfam" id="PF07715"/>
    </source>
</evidence>
<sequence>MIRKGHNPSIFGKKFLATAGFAALATGLALPAWAQDTQDGAADEDTIIVTGQRANLDTAQNRKRNADTVVDSISAEDIGSFPDKSVAEALQRVPGVTVVRFAGTDDTSHFSAEPSGVIVRGLPQVRSEFNGRDTFSANSSRGLSWQDISPELLSGVDTYKNQTADMIEGGIAGTVNLRTRLPFDSSKDVLSIGVMGNYGDIATEVTPEVSGVLTKLFDTGAGTFGIMLNGAYSHVKTGSQGVQLDRYAIFDAGTYLDGPSYMPSGVWMRDNVYDRKRIGIAGALQWRSTDGSKVATAQYTRSQYDNSWRERSLYSSGAGSLELYGRPTDYTFSDPLLVQPLQGKPDFTWDQDGNFTSGWWSAQRPYVGEGDANLGLGVNENGQAFFNRCYAWETCTNDRRAAQLDTASNALRNKQYTQDFTFNFKWSPSDRVHLNFDAQYVDSQVHNYNASVTARTYVNTFLDMRGKYPTLTFEPNVADNINLSSGGVTNPNNYHYYAITDHTEDSDGNELAFRADVEYEFDTPWLSSLKLGARYADRDQTVRWGAYNWANIANTWTYSQASYFNIDKPVYGSGSNENFTFGKDFFAGNQINQHSFPFFSMDKLENREQLAAALGRPTIGVGDYYPVCSNAGYRAGESVTGDYGCYLPSEILKLSEMTTAGYAMLKFGGPDAMVGPARVSGNIGGRLIFTVNETQGALTFPVGFSDNQLICERGTEPGTGLPTASAGCVTTPAEIAFGNGAYVPNTAREDHVHFLPSFNLKLDWTDKLITRFAYSKAISRPDVGLLRNFTTITRLSPSLTDRTNPDIIFGPDGKTIVGYNWRYRGQAGNPRLKPIEADQFDVTLEYYFGRASSFTTTAFYKKFNNYIQSGTYNLTVTNNGVTRDVLVTGPMNGDGASIKGVEVAFQTFFDFLPGWLSGFGVQANYTFVDNEGIETINLTNETGGGTSGGGVSYDTTAVRAKALEGISKHSYNLVGMYEKGPLSVRLAYNWRSDYLVTAIDCCVGLPIWQDGNGYLDASLRLKLFRQFEFIVQGSNLLGTDTVLRQQIDNSGLTKPNAWFKNDRRIQAGIRFTL</sequence>